<feature type="chain" id="PRO_5012686921" description="Corticotropin-releasing factor-binding protein" evidence="5">
    <location>
        <begin position="24"/>
        <end position="329"/>
    </location>
</feature>
<name>A0A1W0XEC3_HYPEX</name>
<evidence type="ECO:0000313" key="7">
    <source>
        <dbReference type="EMBL" id="OQV25819.1"/>
    </source>
</evidence>
<evidence type="ECO:0000256" key="1">
    <source>
        <dbReference type="ARBA" id="ARBA00008313"/>
    </source>
</evidence>
<comment type="function">
    <text evidence="3">Binds CRF and inactivates it. May prevent inappropriate pituitary-adrenal stimulation in pregnancy.</text>
</comment>
<evidence type="ECO:0000313" key="8">
    <source>
        <dbReference type="Proteomes" id="UP000192578"/>
    </source>
</evidence>
<dbReference type="PANTHER" id="PTHR10278:SF0">
    <property type="entry name" value="CORTICOTROPIN-RELEASING FACTOR-BINDING PROTEIN"/>
    <property type="match status" value="1"/>
</dbReference>
<comment type="similarity">
    <text evidence="1">Belongs to the CRF-binding protein family.</text>
</comment>
<dbReference type="AlphaFoldDB" id="A0A1W0XEC3"/>
<dbReference type="InterPro" id="IPR056177">
    <property type="entry name" value="CRF-BP_N"/>
</dbReference>
<dbReference type="Gene3D" id="2.60.120.290">
    <property type="entry name" value="Spermadhesin, CUB domain"/>
    <property type="match status" value="1"/>
</dbReference>
<accession>A0A1W0XEC3</accession>
<evidence type="ECO:0000256" key="4">
    <source>
        <dbReference type="ARBA" id="ARBA00033162"/>
    </source>
</evidence>
<organism evidence="7 8">
    <name type="scientific">Hypsibius exemplaris</name>
    <name type="common">Freshwater tardigrade</name>
    <dbReference type="NCBI Taxonomy" id="2072580"/>
    <lineage>
        <taxon>Eukaryota</taxon>
        <taxon>Metazoa</taxon>
        <taxon>Ecdysozoa</taxon>
        <taxon>Tardigrada</taxon>
        <taxon>Eutardigrada</taxon>
        <taxon>Parachela</taxon>
        <taxon>Hypsibioidea</taxon>
        <taxon>Hypsibiidae</taxon>
        <taxon>Hypsibius</taxon>
    </lineage>
</organism>
<dbReference type="Proteomes" id="UP000192578">
    <property type="component" value="Unassembled WGS sequence"/>
</dbReference>
<feature type="signal peptide" evidence="5">
    <location>
        <begin position="1"/>
        <end position="23"/>
    </location>
</feature>
<dbReference type="GO" id="GO:0051460">
    <property type="term" value="P:negative regulation of corticotropin secretion"/>
    <property type="evidence" value="ECO:0007669"/>
    <property type="project" value="TreeGrafter"/>
</dbReference>
<dbReference type="SUPFAM" id="SSF49854">
    <property type="entry name" value="Spermadhesin, CUB domain"/>
    <property type="match status" value="1"/>
</dbReference>
<keyword evidence="8" id="KW-1185">Reference proteome</keyword>
<dbReference type="GO" id="GO:0005615">
    <property type="term" value="C:extracellular space"/>
    <property type="evidence" value="ECO:0007669"/>
    <property type="project" value="TreeGrafter"/>
</dbReference>
<proteinExistence type="inferred from homology"/>
<evidence type="ECO:0000256" key="5">
    <source>
        <dbReference type="SAM" id="SignalP"/>
    </source>
</evidence>
<reference evidence="8" key="1">
    <citation type="submission" date="2017-01" db="EMBL/GenBank/DDBJ databases">
        <title>Comparative genomics of anhydrobiosis in the tardigrade Hypsibius dujardini.</title>
        <authorList>
            <person name="Yoshida Y."/>
            <person name="Koutsovoulos G."/>
            <person name="Laetsch D."/>
            <person name="Stevens L."/>
            <person name="Kumar S."/>
            <person name="Horikawa D."/>
            <person name="Ishino K."/>
            <person name="Komine S."/>
            <person name="Tomita M."/>
            <person name="Blaxter M."/>
            <person name="Arakawa K."/>
        </authorList>
    </citation>
    <scope>NUCLEOTIDE SEQUENCE [LARGE SCALE GENOMIC DNA]</scope>
    <source>
        <strain evidence="8">Z151</strain>
    </source>
</reference>
<comment type="caution">
    <text evidence="7">The sequence shown here is derived from an EMBL/GenBank/DDBJ whole genome shotgun (WGS) entry which is preliminary data.</text>
</comment>
<gene>
    <name evidence="7" type="ORF">BV898_00745</name>
</gene>
<protein>
    <recommendedName>
        <fullName evidence="2">Corticotropin-releasing factor-binding protein</fullName>
    </recommendedName>
    <alternativeName>
        <fullName evidence="4">Corticotropin-releasing hormone-binding protein</fullName>
    </alternativeName>
</protein>
<dbReference type="InterPro" id="IPR008435">
    <property type="entry name" value="CRF-bd"/>
</dbReference>
<evidence type="ECO:0000256" key="3">
    <source>
        <dbReference type="ARBA" id="ARBA00024997"/>
    </source>
</evidence>
<dbReference type="GO" id="GO:0051424">
    <property type="term" value="F:corticotropin-releasing hormone binding"/>
    <property type="evidence" value="ECO:0007669"/>
    <property type="project" value="InterPro"/>
</dbReference>
<feature type="domain" description="Corticotropin-releasing factor binding protein N-terminal" evidence="6">
    <location>
        <begin position="45"/>
        <end position="163"/>
    </location>
</feature>
<dbReference type="OrthoDB" id="10056927at2759"/>
<dbReference type="PANTHER" id="PTHR10278">
    <property type="entry name" value="CORTICOTROPIN-RELEASING FACTOR-BINDING PROTEIN"/>
    <property type="match status" value="1"/>
</dbReference>
<dbReference type="EMBL" id="MTYJ01000002">
    <property type="protein sequence ID" value="OQV25819.1"/>
    <property type="molecule type" value="Genomic_DNA"/>
</dbReference>
<dbReference type="GO" id="GO:0009755">
    <property type="term" value="P:hormone-mediated signaling pathway"/>
    <property type="evidence" value="ECO:0007669"/>
    <property type="project" value="TreeGrafter"/>
</dbReference>
<dbReference type="InterPro" id="IPR035914">
    <property type="entry name" value="Sperma_CUB_dom_sf"/>
</dbReference>
<evidence type="ECO:0000256" key="2">
    <source>
        <dbReference type="ARBA" id="ARBA00015713"/>
    </source>
</evidence>
<sequence length="329" mass="36201">MRAFMVKYFLIAAAASCFTTSNAIAPSLGLVRRQDVAFAEPIEILECIDFKSLDGLYTPLPATSESNTACGLYIVGDLTTRIKVEFVDFSVDCDGGHVVGVLDGWEQGGSTFPPVEDLTAEGTRNRHSTFCGRTRPRRTFYSSGNFALIQYKLAPSDGFTVRVTFEDNLTPCNGVALGDEGQFELRNFGRRSNCSVMIIHPQQLQISYMNVGKQRIRLTGLRALRPQRSQIFAKAPDSTSTDDDCTHLIKLKDYTEVLGGLTWSVGQMHSYGHVCGIQEMSSPQNNFCETTVVRLVSSGHYNNVVAVEHGKVSAEDPQYRKSVCPARAA</sequence>
<keyword evidence="5" id="KW-0732">Signal</keyword>
<dbReference type="Pfam" id="PF05428">
    <property type="entry name" value="CRF-BP_N"/>
    <property type="match status" value="1"/>
</dbReference>
<evidence type="ECO:0000259" key="6">
    <source>
        <dbReference type="Pfam" id="PF05428"/>
    </source>
</evidence>